<name>A0A1U8PAC4_GOSHI</name>
<dbReference type="OrthoDB" id="1751882at2759"/>
<sequence length="258" mass="29443">MPVRRREFLNLTQGDRSVVEYGAEFLRLSRYARGMVATEYQRCVRFEDDLRDNLRVLIAPRGERDFAALVDKANITDEVKHAERQNRERSRKKRDSEPSKHHIRDCPRRSDQMQAFGMGIAPPRRASGRGVNQTETRQLALVYAARHREDGDAPDVITGSTHSYVACSITENLGILVESTSSEITVFSPFGEFDLILGMDWLVKNRVSLDCATKRVIFRTEEDSEVVIIGEHQNYLSNVISALRARKLVRKGCEVYLA</sequence>
<dbReference type="PaxDb" id="3635-A0A1U8PAC4"/>
<reference evidence="3" key="2">
    <citation type="submission" date="2025-08" db="UniProtKB">
        <authorList>
            <consortium name="RefSeq"/>
        </authorList>
    </citation>
    <scope>IDENTIFICATION</scope>
</reference>
<dbReference type="KEGG" id="ghi:107955989"/>
<evidence type="ECO:0008006" key="4">
    <source>
        <dbReference type="Google" id="ProtNLM"/>
    </source>
</evidence>
<dbReference type="PANTHER" id="PTHR34482:SF36">
    <property type="entry name" value="RETROTRANSPOSON GAG DOMAIN-CONTAINING PROTEIN"/>
    <property type="match status" value="1"/>
</dbReference>
<dbReference type="Proteomes" id="UP000818029">
    <property type="component" value="Chromosome D07"/>
</dbReference>
<evidence type="ECO:0000313" key="3">
    <source>
        <dbReference type="RefSeq" id="XP_016747243.1"/>
    </source>
</evidence>
<dbReference type="Gene3D" id="2.40.70.10">
    <property type="entry name" value="Acid Proteases"/>
    <property type="match status" value="1"/>
</dbReference>
<reference evidence="2" key="1">
    <citation type="journal article" date="2020" name="Nat. Genet.">
        <title>Genomic diversifications of five Gossypium allopolyploid species and their impact on cotton improvement.</title>
        <authorList>
            <person name="Chen Z.J."/>
            <person name="Sreedasyam A."/>
            <person name="Ando A."/>
            <person name="Song Q."/>
            <person name="De Santiago L.M."/>
            <person name="Hulse-Kemp A.M."/>
            <person name="Ding M."/>
            <person name="Ye W."/>
            <person name="Kirkbride R.C."/>
            <person name="Jenkins J."/>
            <person name="Plott C."/>
            <person name="Lovell J."/>
            <person name="Lin Y.M."/>
            <person name="Vaughn R."/>
            <person name="Liu B."/>
            <person name="Simpson S."/>
            <person name="Scheffler B.E."/>
            <person name="Wen L."/>
            <person name="Saski C.A."/>
            <person name="Grover C.E."/>
            <person name="Hu G."/>
            <person name="Conover J.L."/>
            <person name="Carlson J.W."/>
            <person name="Shu S."/>
            <person name="Boston L.B."/>
            <person name="Williams M."/>
            <person name="Peterson D.G."/>
            <person name="McGee K."/>
            <person name="Jones D.C."/>
            <person name="Wendel J.F."/>
            <person name="Stelly D.M."/>
            <person name="Grimwood J."/>
            <person name="Schmutz J."/>
        </authorList>
    </citation>
    <scope>NUCLEOTIDE SEQUENCE [LARGE SCALE GENOMIC DNA]</scope>
    <source>
        <strain evidence="2">cv. TM-1</strain>
    </source>
</reference>
<accession>A0A1U8PAC4</accession>
<evidence type="ECO:0000313" key="2">
    <source>
        <dbReference type="Proteomes" id="UP000818029"/>
    </source>
</evidence>
<evidence type="ECO:0000256" key="1">
    <source>
        <dbReference type="SAM" id="MobiDB-lite"/>
    </source>
</evidence>
<dbReference type="InterPro" id="IPR021109">
    <property type="entry name" value="Peptidase_aspartic_dom_sf"/>
</dbReference>
<dbReference type="AlphaFoldDB" id="A0A1U8PAC4"/>
<dbReference type="RefSeq" id="XP_016747243.1">
    <property type="nucleotide sequence ID" value="XM_016891754.1"/>
</dbReference>
<organism evidence="2 3">
    <name type="scientific">Gossypium hirsutum</name>
    <name type="common">Upland cotton</name>
    <name type="synonym">Gossypium mexicanum</name>
    <dbReference type="NCBI Taxonomy" id="3635"/>
    <lineage>
        <taxon>Eukaryota</taxon>
        <taxon>Viridiplantae</taxon>
        <taxon>Streptophyta</taxon>
        <taxon>Embryophyta</taxon>
        <taxon>Tracheophyta</taxon>
        <taxon>Spermatophyta</taxon>
        <taxon>Magnoliopsida</taxon>
        <taxon>eudicotyledons</taxon>
        <taxon>Gunneridae</taxon>
        <taxon>Pentapetalae</taxon>
        <taxon>rosids</taxon>
        <taxon>malvids</taxon>
        <taxon>Malvales</taxon>
        <taxon>Malvaceae</taxon>
        <taxon>Malvoideae</taxon>
        <taxon>Gossypium</taxon>
    </lineage>
</organism>
<gene>
    <name evidence="3" type="primary">LOC107955989</name>
</gene>
<dbReference type="Pfam" id="PF08284">
    <property type="entry name" value="RVP_2"/>
    <property type="match status" value="1"/>
</dbReference>
<protein>
    <recommendedName>
        <fullName evidence="4">Retrotransposon gag domain-containing protein</fullName>
    </recommendedName>
</protein>
<dbReference type="GeneID" id="107955989"/>
<keyword evidence="2" id="KW-1185">Reference proteome</keyword>
<feature type="region of interest" description="Disordered" evidence="1">
    <location>
        <begin position="79"/>
        <end position="108"/>
    </location>
</feature>
<dbReference type="PANTHER" id="PTHR34482">
    <property type="entry name" value="DNA DAMAGE-INDUCIBLE PROTEIN 1-LIKE"/>
    <property type="match status" value="1"/>
</dbReference>
<proteinExistence type="predicted"/>